<dbReference type="InterPro" id="IPR002347">
    <property type="entry name" value="SDR_fam"/>
</dbReference>
<keyword evidence="2" id="KW-1185">Reference proteome</keyword>
<proteinExistence type="predicted"/>
<sequence length="122" mass="13337">MPGDFLNYDIETFQKVINITLRGVFIVTQIAARVIVENEISGAFVNMSSITAQVAIAAYCARNGGVMRFAKVAALAIRVQSAIWSLSLFEKASDITWETIHVFGGVGRRPALSDQSDRGWIS</sequence>
<comment type="caution">
    <text evidence="1">The sequence shown here is derived from an EMBL/GenBank/DDBJ whole genome shotgun (WGS) entry which is preliminary data.</text>
</comment>
<accession>A0A4R6AIS3</accession>
<dbReference type="Pfam" id="PF13561">
    <property type="entry name" value="adh_short_C2"/>
    <property type="match status" value="1"/>
</dbReference>
<dbReference type="AlphaFoldDB" id="A0A4R6AIS3"/>
<dbReference type="SUPFAM" id="SSF51735">
    <property type="entry name" value="NAD(P)-binding Rossmann-fold domains"/>
    <property type="match status" value="1"/>
</dbReference>
<dbReference type="InterPro" id="IPR036291">
    <property type="entry name" value="NAD(P)-bd_dom_sf"/>
</dbReference>
<evidence type="ECO:0000313" key="1">
    <source>
        <dbReference type="EMBL" id="TDL83850.1"/>
    </source>
</evidence>
<reference evidence="1 2" key="1">
    <citation type="submission" date="2019-03" db="EMBL/GenBank/DDBJ databases">
        <title>Rhodobacteraceae bacterium SM1902, a new member of the family Rhodobacteraceae isolated from Yantai.</title>
        <authorList>
            <person name="Sun Y."/>
        </authorList>
    </citation>
    <scope>NUCLEOTIDE SEQUENCE [LARGE SCALE GENOMIC DNA]</scope>
    <source>
        <strain evidence="1 2">SM1902</strain>
    </source>
</reference>
<dbReference type="Gene3D" id="3.40.50.720">
    <property type="entry name" value="NAD(P)-binding Rossmann-like Domain"/>
    <property type="match status" value="1"/>
</dbReference>
<evidence type="ECO:0000313" key="2">
    <source>
        <dbReference type="Proteomes" id="UP000294562"/>
    </source>
</evidence>
<organism evidence="1 2">
    <name type="scientific">Meridianimarinicoccus aquatilis</name>
    <dbReference type="NCBI Taxonomy" id="2552766"/>
    <lineage>
        <taxon>Bacteria</taxon>
        <taxon>Pseudomonadati</taxon>
        <taxon>Pseudomonadota</taxon>
        <taxon>Alphaproteobacteria</taxon>
        <taxon>Rhodobacterales</taxon>
        <taxon>Paracoccaceae</taxon>
        <taxon>Meridianimarinicoccus</taxon>
    </lineage>
</organism>
<gene>
    <name evidence="1" type="ORF">E2L05_18990</name>
</gene>
<name>A0A4R6AIS3_9RHOB</name>
<dbReference type="Proteomes" id="UP000294562">
    <property type="component" value="Unassembled WGS sequence"/>
</dbReference>
<dbReference type="OrthoDB" id="9779623at2"/>
<dbReference type="EMBL" id="SMZO01000079">
    <property type="protein sequence ID" value="TDL83850.1"/>
    <property type="molecule type" value="Genomic_DNA"/>
</dbReference>
<protein>
    <submittedName>
        <fullName evidence="1">SDR family oxidoreductase</fullName>
    </submittedName>
</protein>